<dbReference type="InterPro" id="IPR050791">
    <property type="entry name" value="Aldo-Keto_reductase"/>
</dbReference>
<dbReference type="Gene3D" id="3.20.20.100">
    <property type="entry name" value="NADP-dependent oxidoreductase domain"/>
    <property type="match status" value="1"/>
</dbReference>
<keyword evidence="4" id="KW-1185">Reference proteome</keyword>
<dbReference type="InterPro" id="IPR036812">
    <property type="entry name" value="NAD(P)_OxRdtase_dom_sf"/>
</dbReference>
<evidence type="ECO:0000313" key="4">
    <source>
        <dbReference type="Proteomes" id="UP000292408"/>
    </source>
</evidence>
<gene>
    <name evidence="3" type="ORF">EV140_1228</name>
</gene>
<dbReference type="Proteomes" id="UP000292408">
    <property type="component" value="Unassembled WGS sequence"/>
</dbReference>
<name>A0A4Q7TMY4_9MICO</name>
<dbReference type="GO" id="GO:0005737">
    <property type="term" value="C:cytoplasm"/>
    <property type="evidence" value="ECO:0007669"/>
    <property type="project" value="TreeGrafter"/>
</dbReference>
<dbReference type="EMBL" id="SGXT01000014">
    <property type="protein sequence ID" value="RZT60712.1"/>
    <property type="molecule type" value="Genomic_DNA"/>
</dbReference>
<feature type="domain" description="NADP-dependent oxidoreductase" evidence="2">
    <location>
        <begin position="13"/>
        <end position="306"/>
    </location>
</feature>
<comment type="caution">
    <text evidence="3">The sequence shown here is derived from an EMBL/GenBank/DDBJ whole genome shotgun (WGS) entry which is preliminary data.</text>
</comment>
<dbReference type="SUPFAM" id="SSF51430">
    <property type="entry name" value="NAD(P)-linked oxidoreductase"/>
    <property type="match status" value="1"/>
</dbReference>
<evidence type="ECO:0000259" key="2">
    <source>
        <dbReference type="Pfam" id="PF00248"/>
    </source>
</evidence>
<dbReference type="PRINTS" id="PR00069">
    <property type="entry name" value="ALDKETRDTASE"/>
</dbReference>
<dbReference type="InterPro" id="IPR020471">
    <property type="entry name" value="AKR"/>
</dbReference>
<reference evidence="3 4" key="1">
    <citation type="journal article" date="2015" name="Stand. Genomic Sci.">
        <title>Genomic Encyclopedia of Bacterial and Archaeal Type Strains, Phase III: the genomes of soil and plant-associated and newly described type strains.</title>
        <authorList>
            <person name="Whitman W.B."/>
            <person name="Woyke T."/>
            <person name="Klenk H.P."/>
            <person name="Zhou Y."/>
            <person name="Lilburn T.G."/>
            <person name="Beck B.J."/>
            <person name="De Vos P."/>
            <person name="Vandamme P."/>
            <person name="Eisen J.A."/>
            <person name="Garrity G."/>
            <person name="Hugenholtz P."/>
            <person name="Kyrpides N.C."/>
        </authorList>
    </citation>
    <scope>NUCLEOTIDE SEQUENCE [LARGE SCALE GENOMIC DNA]</scope>
    <source>
        <strain evidence="3 4">AC4r</strain>
    </source>
</reference>
<evidence type="ECO:0000256" key="1">
    <source>
        <dbReference type="ARBA" id="ARBA00023002"/>
    </source>
</evidence>
<organism evidence="3 4">
    <name type="scientific">Microcella alkaliphila</name>
    <dbReference type="NCBI Taxonomy" id="279828"/>
    <lineage>
        <taxon>Bacteria</taxon>
        <taxon>Bacillati</taxon>
        <taxon>Actinomycetota</taxon>
        <taxon>Actinomycetes</taxon>
        <taxon>Micrococcales</taxon>
        <taxon>Microbacteriaceae</taxon>
        <taxon>Microcella</taxon>
    </lineage>
</organism>
<dbReference type="InterPro" id="IPR023210">
    <property type="entry name" value="NADP_OxRdtase_dom"/>
</dbReference>
<dbReference type="PANTHER" id="PTHR43625:SF40">
    <property type="entry name" value="ALDO-KETO REDUCTASE YAKC [NADP(+)]"/>
    <property type="match status" value="1"/>
</dbReference>
<dbReference type="PANTHER" id="PTHR43625">
    <property type="entry name" value="AFLATOXIN B1 ALDEHYDE REDUCTASE"/>
    <property type="match status" value="1"/>
</dbReference>
<evidence type="ECO:0000313" key="3">
    <source>
        <dbReference type="EMBL" id="RZT60712.1"/>
    </source>
</evidence>
<proteinExistence type="predicted"/>
<dbReference type="Pfam" id="PF00248">
    <property type="entry name" value="Aldo_ket_red"/>
    <property type="match status" value="1"/>
</dbReference>
<accession>A0A4Q7TMY4</accession>
<dbReference type="AlphaFoldDB" id="A0A4Q7TMY4"/>
<sequence>MVALGDGLITSALGFGCMSLSGTYGPADDEESEHVLDAAIDAGVRLIDTADVYGAGHNELLVGRTVRRRHHEVELATKFGFAPPGSVDERRFIGDPEYVATAARASLGRLGVDHIDLYYYHRLDPTVPIEDTIGAMAELVRQGLVRHLGVSEVTGEELRRAHTVHPIAAVQSEWSLISRDVEAQVIPTARELGVGFVAYAPLGRGLLANADVDIPDDDLRRAFPRFDDDALPTNQGLARTVAELAARLSVTPSQLALAWVRERARELAIPVTPIPGTRRSRRLRENLDSLTVAIPPTVRASLDALAERSLGDRARDASAISQGRERVGGHP</sequence>
<protein>
    <submittedName>
        <fullName evidence="3">Aryl-alcohol dehydrogenase-like predicted oxidoreductase</fullName>
    </submittedName>
</protein>
<keyword evidence="1" id="KW-0560">Oxidoreductase</keyword>
<dbReference type="GO" id="GO:0016491">
    <property type="term" value="F:oxidoreductase activity"/>
    <property type="evidence" value="ECO:0007669"/>
    <property type="project" value="UniProtKB-KW"/>
</dbReference>